<comment type="caution">
    <text evidence="3">The sequence shown here is derived from an EMBL/GenBank/DDBJ whole genome shotgun (WGS) entry which is preliminary data.</text>
</comment>
<sequence length="167" mass="18570">MKTWASLMLLGMIEGIECQGQTTKAMHMAGISKLFEVVGQRVLINVDESSLQSWIFMLMQIPSLMAEDSMECLVIPDSQLDTSNPVIRFALVVTRIGRFYRETRQIATPEPPLTPNKQQELLVPVIQQALAIGAELAIIEKVAMPTRLRPQQTTDKRPANPEGPARG</sequence>
<dbReference type="EMBL" id="MRCU01000020">
    <property type="protein sequence ID" value="RKK06673.1"/>
    <property type="molecule type" value="Genomic_DNA"/>
</dbReference>
<keyword evidence="2" id="KW-0732">Signal</keyword>
<name>A0A3L6MPA2_FUSOX</name>
<accession>A0A3L6MPA2</accession>
<feature type="region of interest" description="Disordered" evidence="1">
    <location>
        <begin position="147"/>
        <end position="167"/>
    </location>
</feature>
<dbReference type="AlphaFoldDB" id="A0A3L6MPA2"/>
<evidence type="ECO:0000313" key="3">
    <source>
        <dbReference type="EMBL" id="RKK06673.1"/>
    </source>
</evidence>
<protein>
    <submittedName>
        <fullName evidence="3">Uncharacterized protein</fullName>
    </submittedName>
</protein>
<evidence type="ECO:0000313" key="4">
    <source>
        <dbReference type="Proteomes" id="UP000270866"/>
    </source>
</evidence>
<evidence type="ECO:0000256" key="2">
    <source>
        <dbReference type="SAM" id="SignalP"/>
    </source>
</evidence>
<gene>
    <name evidence="3" type="ORF">BFJ65_g18571</name>
</gene>
<organism evidence="3 4">
    <name type="scientific">Fusarium oxysporum f. sp. cepae</name>
    <dbReference type="NCBI Taxonomy" id="396571"/>
    <lineage>
        <taxon>Eukaryota</taxon>
        <taxon>Fungi</taxon>
        <taxon>Dikarya</taxon>
        <taxon>Ascomycota</taxon>
        <taxon>Pezizomycotina</taxon>
        <taxon>Sordariomycetes</taxon>
        <taxon>Hypocreomycetidae</taxon>
        <taxon>Hypocreales</taxon>
        <taxon>Nectriaceae</taxon>
        <taxon>Fusarium</taxon>
        <taxon>Fusarium oxysporum species complex</taxon>
    </lineage>
</organism>
<reference evidence="3 4" key="1">
    <citation type="journal article" date="2018" name="Sci. Rep.">
        <title>Characterisation of pathogen-specific regions and novel effector candidates in Fusarium oxysporum f. sp. cepae.</title>
        <authorList>
            <person name="Armitage A.D."/>
            <person name="Taylor A."/>
            <person name="Sobczyk M.K."/>
            <person name="Baxter L."/>
            <person name="Greenfield B.P."/>
            <person name="Bates H.J."/>
            <person name="Wilson F."/>
            <person name="Jackson A.C."/>
            <person name="Ott S."/>
            <person name="Harrison R.J."/>
            <person name="Clarkson J.P."/>
        </authorList>
    </citation>
    <scope>NUCLEOTIDE SEQUENCE [LARGE SCALE GENOMIC DNA]</scope>
    <source>
        <strain evidence="3 4">FoC_Fus2</strain>
    </source>
</reference>
<feature type="signal peptide" evidence="2">
    <location>
        <begin position="1"/>
        <end position="18"/>
    </location>
</feature>
<feature type="chain" id="PRO_5018286824" evidence="2">
    <location>
        <begin position="19"/>
        <end position="167"/>
    </location>
</feature>
<proteinExistence type="predicted"/>
<dbReference type="Proteomes" id="UP000270866">
    <property type="component" value="Unassembled WGS sequence"/>
</dbReference>
<evidence type="ECO:0000256" key="1">
    <source>
        <dbReference type="SAM" id="MobiDB-lite"/>
    </source>
</evidence>